<dbReference type="PROSITE" id="PS50943">
    <property type="entry name" value="HTH_CROC1"/>
    <property type="match status" value="1"/>
</dbReference>
<evidence type="ECO:0000256" key="4">
    <source>
        <dbReference type="ARBA" id="ARBA00023136"/>
    </source>
</evidence>
<feature type="transmembrane region" description="Helical" evidence="5">
    <location>
        <begin position="171"/>
        <end position="189"/>
    </location>
</feature>
<evidence type="ECO:0000259" key="6">
    <source>
        <dbReference type="PROSITE" id="PS50943"/>
    </source>
</evidence>
<feature type="transmembrane region" description="Helical" evidence="5">
    <location>
        <begin position="141"/>
        <end position="165"/>
    </location>
</feature>
<sequence length="208" mass="23389">MQTSASSMGNPAKPIEVMGYRLKTFRRQRNLSQEELANLSGLSLRTIQRLEKSESVGSAYSLRTLARAFQLNPEDLMAPQSSLNTISNPASLANLLRLNWSALAGIILPLANIVLPAILLWRYRHDQLLRQQGQQIINFQIIWTLTTLLMMLVIPLLLAGLSFLVGMPIPLFIPVYIGSLETYSLSFALRSNCRINRHFSTNCLLFCK</sequence>
<dbReference type="AlphaFoldDB" id="A0A927GAM2"/>
<organism evidence="7 8">
    <name type="scientific">Spirosoma profusum</name>
    <dbReference type="NCBI Taxonomy" id="2771354"/>
    <lineage>
        <taxon>Bacteria</taxon>
        <taxon>Pseudomonadati</taxon>
        <taxon>Bacteroidota</taxon>
        <taxon>Cytophagia</taxon>
        <taxon>Cytophagales</taxon>
        <taxon>Cytophagaceae</taxon>
        <taxon>Spirosoma</taxon>
    </lineage>
</organism>
<name>A0A927GAM2_9BACT</name>
<dbReference type="InterPro" id="IPR019109">
    <property type="entry name" value="MamF_MmsF"/>
</dbReference>
<dbReference type="InterPro" id="IPR010982">
    <property type="entry name" value="Lambda_DNA-bd_dom_sf"/>
</dbReference>
<dbReference type="Pfam" id="PF09685">
    <property type="entry name" value="MamF_MmsF"/>
    <property type="match status" value="1"/>
</dbReference>
<keyword evidence="2 5" id="KW-0812">Transmembrane</keyword>
<dbReference type="SMART" id="SM00530">
    <property type="entry name" value="HTH_XRE"/>
    <property type="match status" value="1"/>
</dbReference>
<comment type="subcellular location">
    <subcellularLocation>
        <location evidence="1">Membrane</location>
        <topology evidence="1">Multi-pass membrane protein</topology>
    </subcellularLocation>
</comment>
<dbReference type="RefSeq" id="WP_190893349.1">
    <property type="nucleotide sequence ID" value="NZ_JACWZY010000066.1"/>
</dbReference>
<feature type="domain" description="HTH cro/C1-type" evidence="6">
    <location>
        <begin position="22"/>
        <end position="76"/>
    </location>
</feature>
<keyword evidence="3 5" id="KW-1133">Transmembrane helix</keyword>
<dbReference type="EMBL" id="JACWZY010000066">
    <property type="protein sequence ID" value="MBD2705682.1"/>
    <property type="molecule type" value="Genomic_DNA"/>
</dbReference>
<protein>
    <submittedName>
        <fullName evidence="7">Helix-turn-helix domain-containing protein</fullName>
    </submittedName>
</protein>
<evidence type="ECO:0000313" key="8">
    <source>
        <dbReference type="Proteomes" id="UP000598820"/>
    </source>
</evidence>
<evidence type="ECO:0000256" key="3">
    <source>
        <dbReference type="ARBA" id="ARBA00022989"/>
    </source>
</evidence>
<keyword evidence="4 5" id="KW-0472">Membrane</keyword>
<evidence type="ECO:0000313" key="7">
    <source>
        <dbReference type="EMBL" id="MBD2705682.1"/>
    </source>
</evidence>
<dbReference type="SUPFAM" id="SSF47413">
    <property type="entry name" value="lambda repressor-like DNA-binding domains"/>
    <property type="match status" value="1"/>
</dbReference>
<dbReference type="Pfam" id="PF01381">
    <property type="entry name" value="HTH_3"/>
    <property type="match status" value="1"/>
</dbReference>
<dbReference type="InterPro" id="IPR001387">
    <property type="entry name" value="Cro/C1-type_HTH"/>
</dbReference>
<comment type="caution">
    <text evidence="7">The sequence shown here is derived from an EMBL/GenBank/DDBJ whole genome shotgun (WGS) entry which is preliminary data.</text>
</comment>
<proteinExistence type="predicted"/>
<accession>A0A927GAM2</accession>
<dbReference type="Gene3D" id="1.10.260.40">
    <property type="entry name" value="lambda repressor-like DNA-binding domains"/>
    <property type="match status" value="1"/>
</dbReference>
<feature type="transmembrane region" description="Helical" evidence="5">
    <location>
        <begin position="100"/>
        <end position="121"/>
    </location>
</feature>
<reference evidence="7" key="1">
    <citation type="submission" date="2020-09" db="EMBL/GenBank/DDBJ databases">
        <authorList>
            <person name="Kim M.K."/>
        </authorList>
    </citation>
    <scope>NUCLEOTIDE SEQUENCE</scope>
    <source>
        <strain evidence="7">BT702</strain>
    </source>
</reference>
<dbReference type="CDD" id="cd00093">
    <property type="entry name" value="HTH_XRE"/>
    <property type="match status" value="1"/>
</dbReference>
<evidence type="ECO:0000256" key="1">
    <source>
        <dbReference type="ARBA" id="ARBA00004141"/>
    </source>
</evidence>
<evidence type="ECO:0000256" key="5">
    <source>
        <dbReference type="SAM" id="Phobius"/>
    </source>
</evidence>
<keyword evidence="8" id="KW-1185">Reference proteome</keyword>
<gene>
    <name evidence="7" type="ORF">IC229_34055</name>
</gene>
<dbReference type="GO" id="GO:0003677">
    <property type="term" value="F:DNA binding"/>
    <property type="evidence" value="ECO:0007669"/>
    <property type="project" value="InterPro"/>
</dbReference>
<dbReference type="Proteomes" id="UP000598820">
    <property type="component" value="Unassembled WGS sequence"/>
</dbReference>
<evidence type="ECO:0000256" key="2">
    <source>
        <dbReference type="ARBA" id="ARBA00022692"/>
    </source>
</evidence>